<dbReference type="HOGENOM" id="CLU_002982_0_0_7"/>
<dbReference type="EMBL" id="CP001940">
    <property type="protein sequence ID" value="ADH85498.1"/>
    <property type="molecule type" value="Genomic_DNA"/>
</dbReference>
<sequence length="366" mass="38014">MSTTPDNQTEVKPADFTAADLSSLCQAITPADAAVLNRAQARLDNLTKPQGSLGKLEMLAARTCAITGRLDCRLQRKIILTFAADHGVTEEGISKFPPEVTIQMIHNFLGGGAGVNVLARHVGAEVRVIDVGAAGEVAADGLISRKVRPGTANIAKGPAMSQEEALAAIKVGLDTAREAIADGAEILGTGEMGIGNTTPSAALFAALLPVPVNLVTGLGTGIDQQARQRKVEVIEQALKVNHAQLTQPLPALAAVGGLEIAAICGVILQAAKSRVPVVVDGFISSAAALVAMRLAPLVRDYCFFSHMSAEQGHKIFFQEMELEPLLHLDLRLGEGTGAALAMGLVDAGLKIMHEMATFGEAGVSQG</sequence>
<reference evidence="12" key="1">
    <citation type="submission" date="2010-02" db="EMBL/GenBank/DDBJ databases">
        <title>Complete sequence of Desulfurivibrio alkaliphilus AHT2.</title>
        <authorList>
            <consortium name="US DOE Joint Genome Institute"/>
            <person name="Pitluck S."/>
            <person name="Chertkov O."/>
            <person name="Detter J.C."/>
            <person name="Han C."/>
            <person name="Tapia R."/>
            <person name="Larimer F."/>
            <person name="Land M."/>
            <person name="Hauser L."/>
            <person name="Kyrpides N."/>
            <person name="Mikhailova N."/>
            <person name="Sorokin D.Y."/>
            <person name="Muyzer G."/>
            <person name="Woyke T."/>
        </authorList>
    </citation>
    <scope>NUCLEOTIDE SEQUENCE [LARGE SCALE GENOMIC DNA]</scope>
    <source>
        <strain evidence="12">DSM 19089 / UNIQEM U267 / AHT2</strain>
    </source>
</reference>
<accession>D6Z1S3</accession>
<name>D6Z1S3_DESAT</name>
<dbReference type="AlphaFoldDB" id="D6Z1S3"/>
<comment type="function">
    <text evidence="10">Catalyzes the synthesis of alpha-ribazole-5'-phosphate from nicotinate mononucleotide (NAMN) and 5,6-dimethylbenzimidazole (DMB).</text>
</comment>
<dbReference type="PANTHER" id="PTHR43463:SF1">
    <property type="entry name" value="NICOTINATE-NUCLEOTIDE--DIMETHYLBENZIMIDAZOLE PHOSPHORIBOSYLTRANSFERASE"/>
    <property type="match status" value="1"/>
</dbReference>
<organism evidence="11 12">
    <name type="scientific">Desulfurivibrio alkaliphilus (strain DSM 19089 / UNIQEM U267 / AHT2)</name>
    <dbReference type="NCBI Taxonomy" id="589865"/>
    <lineage>
        <taxon>Bacteria</taxon>
        <taxon>Pseudomonadati</taxon>
        <taxon>Thermodesulfobacteriota</taxon>
        <taxon>Desulfobulbia</taxon>
        <taxon>Desulfobulbales</taxon>
        <taxon>Desulfobulbaceae</taxon>
        <taxon>Desulfurivibrio</taxon>
    </lineage>
</organism>
<dbReference type="Proteomes" id="UP000001508">
    <property type="component" value="Chromosome"/>
</dbReference>
<dbReference type="InterPro" id="IPR036087">
    <property type="entry name" value="Nict_dMeBzImd_PRibTrfase_sf"/>
</dbReference>
<dbReference type="eggNOG" id="COG2038">
    <property type="taxonomic scope" value="Bacteria"/>
</dbReference>
<keyword evidence="6 10" id="KW-0328">Glycosyltransferase</keyword>
<feature type="active site" description="Proton acceptor" evidence="10">
    <location>
        <position position="334"/>
    </location>
</feature>
<evidence type="ECO:0000256" key="10">
    <source>
        <dbReference type="HAMAP-Rule" id="MF_00230"/>
    </source>
</evidence>
<dbReference type="InParanoid" id="D6Z1S3"/>
<dbReference type="STRING" id="589865.DaAHT2_0794"/>
<comment type="catalytic activity">
    <reaction evidence="9 10">
        <text>5,6-dimethylbenzimidazole + nicotinate beta-D-ribonucleotide = alpha-ribazole 5'-phosphate + nicotinate + H(+)</text>
        <dbReference type="Rhea" id="RHEA:11196"/>
        <dbReference type="ChEBI" id="CHEBI:15378"/>
        <dbReference type="ChEBI" id="CHEBI:15890"/>
        <dbReference type="ChEBI" id="CHEBI:32544"/>
        <dbReference type="ChEBI" id="CHEBI:57502"/>
        <dbReference type="ChEBI" id="CHEBI:57918"/>
        <dbReference type="EC" id="2.4.2.21"/>
    </reaction>
</comment>
<evidence type="ECO:0000313" key="11">
    <source>
        <dbReference type="EMBL" id="ADH85498.1"/>
    </source>
</evidence>
<evidence type="ECO:0000256" key="2">
    <source>
        <dbReference type="ARBA" id="ARBA00007110"/>
    </source>
</evidence>
<comment type="similarity">
    <text evidence="2 10">Belongs to the CobT family.</text>
</comment>
<dbReference type="KEGG" id="dak:DaAHT2_0794"/>
<comment type="pathway">
    <text evidence="1 10">Nucleoside biosynthesis; alpha-ribazole biosynthesis; alpha-ribazole from 5,6-dimethylbenzimidazole: step 1/2.</text>
</comment>
<dbReference type="InterPro" id="IPR003200">
    <property type="entry name" value="Nict_dMeBzImd_PRibTrfase"/>
</dbReference>
<keyword evidence="5 10" id="KW-0169">Cobalamin biosynthesis</keyword>
<dbReference type="FunCoup" id="D6Z1S3">
    <property type="interactions" value="92"/>
</dbReference>
<dbReference type="GO" id="GO:0008939">
    <property type="term" value="F:nicotinate-nucleotide-dimethylbenzimidazole phosphoribosyltransferase activity"/>
    <property type="evidence" value="ECO:0007669"/>
    <property type="project" value="UniProtKB-UniRule"/>
</dbReference>
<dbReference type="PANTHER" id="PTHR43463">
    <property type="entry name" value="NICOTINATE-NUCLEOTIDE--DIMETHYLBENZIMIDAZOLE PHOSPHORIBOSYLTRANSFERASE"/>
    <property type="match status" value="1"/>
</dbReference>
<gene>
    <name evidence="10" type="primary">cobT</name>
    <name evidence="11" type="ordered locus">DaAHT2_0794</name>
</gene>
<dbReference type="RefSeq" id="WP_013163028.1">
    <property type="nucleotide sequence ID" value="NC_014216.1"/>
</dbReference>
<dbReference type="Pfam" id="PF02277">
    <property type="entry name" value="DBI_PRT"/>
    <property type="match status" value="1"/>
</dbReference>
<evidence type="ECO:0000256" key="5">
    <source>
        <dbReference type="ARBA" id="ARBA00022573"/>
    </source>
</evidence>
<dbReference type="NCBIfam" id="NF000996">
    <property type="entry name" value="PRK00105.1"/>
    <property type="match status" value="1"/>
</dbReference>
<evidence type="ECO:0000256" key="4">
    <source>
        <dbReference type="ARBA" id="ARBA00015486"/>
    </source>
</evidence>
<evidence type="ECO:0000256" key="6">
    <source>
        <dbReference type="ARBA" id="ARBA00022676"/>
    </source>
</evidence>
<dbReference type="UniPathway" id="UPA00061">
    <property type="reaction ID" value="UER00516"/>
</dbReference>
<evidence type="ECO:0000256" key="8">
    <source>
        <dbReference type="ARBA" id="ARBA00030686"/>
    </source>
</evidence>
<dbReference type="FunFam" id="3.40.50.10210:FF:000001">
    <property type="entry name" value="Nicotinate-nucleotide--dimethylbenzimidazole phosphoribosyltransferase"/>
    <property type="match status" value="1"/>
</dbReference>
<dbReference type="NCBIfam" id="TIGR03160">
    <property type="entry name" value="cobT_DBIPRT"/>
    <property type="match status" value="1"/>
</dbReference>
<evidence type="ECO:0000313" key="12">
    <source>
        <dbReference type="Proteomes" id="UP000001508"/>
    </source>
</evidence>
<keyword evidence="7 10" id="KW-0808">Transferase</keyword>
<dbReference type="InterPro" id="IPR023195">
    <property type="entry name" value="Nict_dMeBzImd_PRibTrfase_N"/>
</dbReference>
<dbReference type="HAMAP" id="MF_00230">
    <property type="entry name" value="CobT"/>
    <property type="match status" value="1"/>
</dbReference>
<dbReference type="CDD" id="cd02439">
    <property type="entry name" value="DMB-PRT_CobT"/>
    <property type="match status" value="1"/>
</dbReference>
<evidence type="ECO:0000256" key="1">
    <source>
        <dbReference type="ARBA" id="ARBA00005049"/>
    </source>
</evidence>
<dbReference type="Gene3D" id="1.10.1610.10">
    <property type="match status" value="1"/>
</dbReference>
<dbReference type="EC" id="2.4.2.21" evidence="3 10"/>
<dbReference type="SUPFAM" id="SSF52733">
    <property type="entry name" value="Nicotinate mononucleotide:5,6-dimethylbenzimidazole phosphoribosyltransferase (CobT)"/>
    <property type="match status" value="1"/>
</dbReference>
<evidence type="ECO:0000256" key="3">
    <source>
        <dbReference type="ARBA" id="ARBA00011991"/>
    </source>
</evidence>
<keyword evidence="12" id="KW-1185">Reference proteome</keyword>
<dbReference type="OrthoDB" id="9781491at2"/>
<dbReference type="GO" id="GO:0009236">
    <property type="term" value="P:cobalamin biosynthetic process"/>
    <property type="evidence" value="ECO:0007669"/>
    <property type="project" value="UniProtKB-UniRule"/>
</dbReference>
<dbReference type="InterPro" id="IPR017846">
    <property type="entry name" value="Nict_dMeBzImd_PRibTrfase_bact"/>
</dbReference>
<evidence type="ECO:0000256" key="7">
    <source>
        <dbReference type="ARBA" id="ARBA00022679"/>
    </source>
</evidence>
<protein>
    <recommendedName>
        <fullName evidence="4 10">Nicotinate-nucleotide--dimethylbenzimidazole phosphoribosyltransferase</fullName>
        <shortName evidence="10">NN:DBI PRT</shortName>
        <ecNumber evidence="3 10">2.4.2.21</ecNumber>
    </recommendedName>
    <alternativeName>
        <fullName evidence="8 10">N(1)-alpha-phosphoribosyltransferase</fullName>
    </alternativeName>
</protein>
<proteinExistence type="inferred from homology"/>
<evidence type="ECO:0000256" key="9">
    <source>
        <dbReference type="ARBA" id="ARBA00047340"/>
    </source>
</evidence>
<dbReference type="Gene3D" id="3.40.50.10210">
    <property type="match status" value="1"/>
</dbReference>